<dbReference type="HOGENOM" id="CLU_1978431_0_0_6"/>
<keyword evidence="2" id="KW-1185">Reference proteome</keyword>
<dbReference type="AlphaFoldDB" id="D0KVZ6"/>
<protein>
    <submittedName>
        <fullName evidence="1">Uncharacterized protein</fullName>
    </submittedName>
</protein>
<dbReference type="STRING" id="555778.Hneap_0057"/>
<dbReference type="RefSeq" id="WP_012822960.1">
    <property type="nucleotide sequence ID" value="NC_013422.1"/>
</dbReference>
<dbReference type="KEGG" id="hna:Hneap_0057"/>
<dbReference type="Proteomes" id="UP000009102">
    <property type="component" value="Chromosome"/>
</dbReference>
<dbReference type="EMBL" id="CP001801">
    <property type="protein sequence ID" value="ACX94923.1"/>
    <property type="molecule type" value="Genomic_DNA"/>
</dbReference>
<dbReference type="OrthoDB" id="9983708at2"/>
<gene>
    <name evidence="1" type="ordered locus">Hneap_0057</name>
</gene>
<reference evidence="1 2" key="1">
    <citation type="submission" date="2009-10" db="EMBL/GenBank/DDBJ databases">
        <title>Complete sequence of Halothiobacillus neapolitanus c2.</title>
        <authorList>
            <consortium name="US DOE Joint Genome Institute"/>
            <person name="Lucas S."/>
            <person name="Copeland A."/>
            <person name="Lapidus A."/>
            <person name="Glavina del Rio T."/>
            <person name="Tice H."/>
            <person name="Bruce D."/>
            <person name="Goodwin L."/>
            <person name="Pitluck S."/>
            <person name="Davenport K."/>
            <person name="Brettin T."/>
            <person name="Detter J.C."/>
            <person name="Han C."/>
            <person name="Tapia R."/>
            <person name="Larimer F."/>
            <person name="Land M."/>
            <person name="Hauser L."/>
            <person name="Kyrpides N."/>
            <person name="Mikhailova N."/>
            <person name="Kerfeld C."/>
            <person name="Cannon G."/>
            <person name="Heinhort S."/>
        </authorList>
    </citation>
    <scope>NUCLEOTIDE SEQUENCE [LARGE SCALE GENOMIC DNA]</scope>
    <source>
        <strain evidence="2">ATCC 23641 / c2</strain>
    </source>
</reference>
<sequence length="126" mass="13942">MTETTASESMSHKEVAEYIANHDADRRGGFVARPILLQKLNEFGSPSLAVLTFEGEKTLTLAGLLSLQPDDEVVLYDDNAPDGAQSFYGVVEDVREGVRPADSIKRMRLIYLQKKSSDKVLDPREA</sequence>
<organism evidence="1 2">
    <name type="scientific">Halothiobacillus neapolitanus (strain ATCC 23641 / DSM 15147 / CIP 104769 / NCIMB 8539 / c2)</name>
    <name type="common">Thiobacillus neapolitanus</name>
    <dbReference type="NCBI Taxonomy" id="555778"/>
    <lineage>
        <taxon>Bacteria</taxon>
        <taxon>Pseudomonadati</taxon>
        <taxon>Pseudomonadota</taxon>
        <taxon>Gammaproteobacteria</taxon>
        <taxon>Chromatiales</taxon>
        <taxon>Halothiobacillaceae</taxon>
        <taxon>Halothiobacillus</taxon>
    </lineage>
</organism>
<accession>D0KVZ6</accession>
<proteinExistence type="predicted"/>
<evidence type="ECO:0000313" key="2">
    <source>
        <dbReference type="Proteomes" id="UP000009102"/>
    </source>
</evidence>
<name>D0KVZ6_HALNC</name>
<evidence type="ECO:0000313" key="1">
    <source>
        <dbReference type="EMBL" id="ACX94923.1"/>
    </source>
</evidence>